<evidence type="ECO:0000256" key="3">
    <source>
        <dbReference type="PROSITE-ProRule" id="PRU00473"/>
    </source>
</evidence>
<keyword evidence="7" id="KW-1185">Reference proteome</keyword>
<dbReference type="Gene3D" id="2.60.60.40">
    <property type="match status" value="1"/>
</dbReference>
<evidence type="ECO:0000256" key="1">
    <source>
        <dbReference type="ARBA" id="ARBA00004370"/>
    </source>
</evidence>
<dbReference type="AlphaFoldDB" id="A0A1E5XVV0"/>
<sequence length="350" mass="35958">MSTLKTAVLATAFALCAVPGALAAGSSVQLIIGGEAYDGPPKFEVTFDGKVLGEGAVNAAIDTATAGRFADAADKTPYVQSFAFDIPEDLFKPGGEVRVRLVNEAYGGDGSNRDRNLYLAAVAVNGRAVTVSGLSTQGTTADTANELLGEFLVLKDGNVEGVSRAPTGGWPLPDATIAAVQPAAEPVTTEVAAVADAPAAVKAPVAKAPAAVTALKLPETGEGDKPVATASLAADEPAANPACNRDELYNVVGFNESSNDLTPKLMQRLDQIVADIGEQKCKVMVTGYSSRAGNHATNALFAIERAQNVLAYLKQAGLKFEKVSATGAGATEQFGDTFYANRRVVISVAP</sequence>
<keyword evidence="2 3" id="KW-0472">Membrane</keyword>
<keyword evidence="4" id="KW-0732">Signal</keyword>
<comment type="caution">
    <text evidence="6">The sequence shown here is derived from an EMBL/GenBank/DDBJ whole genome shotgun (WGS) entry which is preliminary data.</text>
</comment>
<dbReference type="Gene3D" id="3.30.1330.60">
    <property type="entry name" value="OmpA-like domain"/>
    <property type="match status" value="1"/>
</dbReference>
<evidence type="ECO:0000313" key="7">
    <source>
        <dbReference type="Proteomes" id="UP000095463"/>
    </source>
</evidence>
<dbReference type="SUPFAM" id="SSF103088">
    <property type="entry name" value="OmpA-like"/>
    <property type="match status" value="1"/>
</dbReference>
<proteinExistence type="predicted"/>
<dbReference type="Pfam" id="PF00691">
    <property type="entry name" value="OmpA"/>
    <property type="match status" value="1"/>
</dbReference>
<dbReference type="InterPro" id="IPR031768">
    <property type="entry name" value="CBM60_xylan-bd"/>
</dbReference>
<dbReference type="InterPro" id="IPR006664">
    <property type="entry name" value="OMP_bac"/>
</dbReference>
<dbReference type="InterPro" id="IPR006665">
    <property type="entry name" value="OmpA-like"/>
</dbReference>
<feature type="domain" description="OmpA-like" evidence="5">
    <location>
        <begin position="241"/>
        <end position="350"/>
    </location>
</feature>
<dbReference type="Proteomes" id="UP000095463">
    <property type="component" value="Unassembled WGS sequence"/>
</dbReference>
<feature type="chain" id="PRO_5009190673" description="OmpA-like domain-containing protein" evidence="4">
    <location>
        <begin position="24"/>
        <end position="350"/>
    </location>
</feature>
<accession>A0A1E5XVV0</accession>
<comment type="subcellular location">
    <subcellularLocation>
        <location evidence="1">Membrane</location>
    </subcellularLocation>
</comment>
<dbReference type="RefSeq" id="WP_069908160.1">
    <property type="nucleotide sequence ID" value="NZ_LAJE02000060.1"/>
</dbReference>
<dbReference type="EMBL" id="LAJE02000060">
    <property type="protein sequence ID" value="OEO32691.1"/>
    <property type="molecule type" value="Genomic_DNA"/>
</dbReference>
<protein>
    <recommendedName>
        <fullName evidence="5">OmpA-like domain-containing protein</fullName>
    </recommendedName>
</protein>
<name>A0A1E5XVV0_9HYPH</name>
<gene>
    <name evidence="6" type="ORF">VW23_010260</name>
</gene>
<evidence type="ECO:0000313" key="6">
    <source>
        <dbReference type="EMBL" id="OEO32691.1"/>
    </source>
</evidence>
<organism evidence="6 7">
    <name type="scientific">Devosia insulae DS-56</name>
    <dbReference type="NCBI Taxonomy" id="1116389"/>
    <lineage>
        <taxon>Bacteria</taxon>
        <taxon>Pseudomonadati</taxon>
        <taxon>Pseudomonadota</taxon>
        <taxon>Alphaproteobacteria</taxon>
        <taxon>Hyphomicrobiales</taxon>
        <taxon>Devosiaceae</taxon>
        <taxon>Devosia</taxon>
    </lineage>
</organism>
<evidence type="ECO:0000256" key="4">
    <source>
        <dbReference type="SAM" id="SignalP"/>
    </source>
</evidence>
<evidence type="ECO:0000256" key="2">
    <source>
        <dbReference type="ARBA" id="ARBA00023136"/>
    </source>
</evidence>
<feature type="signal peptide" evidence="4">
    <location>
        <begin position="1"/>
        <end position="23"/>
    </location>
</feature>
<dbReference type="PROSITE" id="PS51123">
    <property type="entry name" value="OMPA_2"/>
    <property type="match status" value="1"/>
</dbReference>
<reference evidence="6 7" key="1">
    <citation type="journal article" date="2015" name="Genome Announc.">
        <title>Genome Assemblies of Three Soil-Associated Devosia species: D. insulae, D. limi, and D. soli.</title>
        <authorList>
            <person name="Hassan Y.I."/>
            <person name="Lepp D."/>
            <person name="Zhou T."/>
        </authorList>
    </citation>
    <scope>NUCLEOTIDE SEQUENCE [LARGE SCALE GENOMIC DNA]</scope>
    <source>
        <strain evidence="6 7">DS-56</strain>
    </source>
</reference>
<dbReference type="InterPro" id="IPR036737">
    <property type="entry name" value="OmpA-like_sf"/>
</dbReference>
<dbReference type="PRINTS" id="PR01021">
    <property type="entry name" value="OMPADOMAIN"/>
</dbReference>
<evidence type="ECO:0000259" key="5">
    <source>
        <dbReference type="PROSITE" id="PS51123"/>
    </source>
</evidence>
<dbReference type="GO" id="GO:0016020">
    <property type="term" value="C:membrane"/>
    <property type="evidence" value="ECO:0007669"/>
    <property type="project" value="UniProtKB-SubCell"/>
</dbReference>
<dbReference type="Pfam" id="PF16841">
    <property type="entry name" value="CBM60"/>
    <property type="match status" value="1"/>
</dbReference>